<name>A0AAU8A1R0_9BURK</name>
<dbReference type="EMBL" id="CP099959">
    <property type="protein sequence ID" value="XCC57353.1"/>
    <property type="molecule type" value="Genomic_DNA"/>
</dbReference>
<dbReference type="PANTHER" id="PTHR43628">
    <property type="entry name" value="ACTIVATOR OF C KINASE PROTEIN 1-RELATED"/>
    <property type="match status" value="1"/>
</dbReference>
<dbReference type="AlphaFoldDB" id="A0AAU8A1R0"/>
<evidence type="ECO:0000313" key="1">
    <source>
        <dbReference type="EMBL" id="XCC57353.1"/>
    </source>
</evidence>
<protein>
    <submittedName>
        <fullName evidence="1">Sel1 repeat family protein</fullName>
    </submittedName>
</protein>
<dbReference type="Gene3D" id="1.25.40.10">
    <property type="entry name" value="Tetratricopeptide repeat domain"/>
    <property type="match status" value="1"/>
</dbReference>
<dbReference type="PANTHER" id="PTHR43628:SF1">
    <property type="entry name" value="CHITIN SYNTHASE REGULATORY FACTOR 2-RELATED"/>
    <property type="match status" value="1"/>
</dbReference>
<organism evidence="1">
    <name type="scientific">Polynucleobacter sp. UK-FUSCHL-C3</name>
    <dbReference type="NCBI Taxonomy" id="2955208"/>
    <lineage>
        <taxon>Bacteria</taxon>
        <taxon>Pseudomonadati</taxon>
        <taxon>Pseudomonadota</taxon>
        <taxon>Betaproteobacteria</taxon>
        <taxon>Burkholderiales</taxon>
        <taxon>Burkholderiaceae</taxon>
        <taxon>Polynucleobacter</taxon>
    </lineage>
</organism>
<sequence>MGYNTGAIELGRMNLEKGKVDVAFDIFFDLAKNDLDEDALYMLSRMTFDGQLNPEQIEQFYELQNSASSYGNGYALFNVGLMHERGLGKVKQDIKIAVQYYEKAIKEEMHDAFCNLGNIYALGLGMEQGVPRDIFKGLELLAKGAEFGSRQSAFTLGSLYGKGEFIPQDKSKAVYFLALASKMGHEQAKRVLIIFAHAHPGENFDTEMDEANVTFGKIDNMRKLYKCI</sequence>
<gene>
    <name evidence="1" type="ORF">NKE59_07595</name>
</gene>
<dbReference type="RefSeq" id="WP_353438383.1">
    <property type="nucleotide sequence ID" value="NZ_CP099959.1"/>
</dbReference>
<dbReference type="SMART" id="SM00671">
    <property type="entry name" value="SEL1"/>
    <property type="match status" value="3"/>
</dbReference>
<proteinExistence type="predicted"/>
<dbReference type="SUPFAM" id="SSF81901">
    <property type="entry name" value="HCP-like"/>
    <property type="match status" value="1"/>
</dbReference>
<dbReference type="InterPro" id="IPR011990">
    <property type="entry name" value="TPR-like_helical_dom_sf"/>
</dbReference>
<dbReference type="InterPro" id="IPR052945">
    <property type="entry name" value="Mitotic_Regulator"/>
</dbReference>
<reference evidence="1" key="1">
    <citation type="submission" date="2022-06" db="EMBL/GenBank/DDBJ databases">
        <title>New Polynucleobacter species.</title>
        <authorList>
            <person name="Hahn M.W."/>
        </authorList>
    </citation>
    <scope>NUCLEOTIDE SEQUENCE</scope>
    <source>
        <strain evidence="1">UK-FUSCHL-C3</strain>
    </source>
</reference>
<accession>A0AAU8A1R0</accession>
<dbReference type="InterPro" id="IPR006597">
    <property type="entry name" value="Sel1-like"/>
</dbReference>
<dbReference type="Pfam" id="PF08238">
    <property type="entry name" value="Sel1"/>
    <property type="match status" value="3"/>
</dbReference>